<dbReference type="InterPro" id="IPR036397">
    <property type="entry name" value="RNaseH_sf"/>
</dbReference>
<dbReference type="GO" id="GO:0015074">
    <property type="term" value="P:DNA integration"/>
    <property type="evidence" value="ECO:0007669"/>
    <property type="project" value="InterPro"/>
</dbReference>
<evidence type="ECO:0000313" key="3">
    <source>
        <dbReference type="Ensembl" id="ENSAOWP00000013422.1"/>
    </source>
</evidence>
<reference evidence="3" key="2">
    <citation type="submission" date="2025-09" db="UniProtKB">
        <authorList>
            <consortium name="Ensembl"/>
        </authorList>
    </citation>
    <scope>IDENTIFICATION</scope>
</reference>
<keyword evidence="4" id="KW-1185">Reference proteome</keyword>
<dbReference type="PANTHER" id="PTHR37984">
    <property type="entry name" value="PROTEIN CBG26694"/>
    <property type="match status" value="1"/>
</dbReference>
<evidence type="ECO:0000313" key="4">
    <source>
        <dbReference type="Proteomes" id="UP000694424"/>
    </source>
</evidence>
<name>A0A8B9PKE5_APTOW</name>
<dbReference type="Ensembl" id="ENSAOWT00000015244.1">
    <property type="protein sequence ID" value="ENSAOWP00000013422.1"/>
    <property type="gene ID" value="ENSAOWG00000009150.1"/>
</dbReference>
<evidence type="ECO:0000259" key="2">
    <source>
        <dbReference type="PROSITE" id="PS50994"/>
    </source>
</evidence>
<organism evidence="3 4">
    <name type="scientific">Apteryx owenii</name>
    <name type="common">Little spotted kiwi</name>
    <dbReference type="NCBI Taxonomy" id="8824"/>
    <lineage>
        <taxon>Eukaryota</taxon>
        <taxon>Metazoa</taxon>
        <taxon>Chordata</taxon>
        <taxon>Craniata</taxon>
        <taxon>Vertebrata</taxon>
        <taxon>Euteleostomi</taxon>
        <taxon>Archelosauria</taxon>
        <taxon>Archosauria</taxon>
        <taxon>Dinosauria</taxon>
        <taxon>Saurischia</taxon>
        <taxon>Theropoda</taxon>
        <taxon>Coelurosauria</taxon>
        <taxon>Aves</taxon>
        <taxon>Palaeognathae</taxon>
        <taxon>Apterygiformes</taxon>
        <taxon>Apterygidae</taxon>
        <taxon>Apteryx</taxon>
    </lineage>
</organism>
<sequence length="371" mass="41998">MPQDFEAKFREELYKKYKKCSKYVIPQEEYYATIAEIKKARQNPKTHSFFFLNCRHTDHYFEADKRGSPMYYVSIEDTYDIIKKAHMATSHGGRDRVIKHMSSNYANITRDAVELFKSFCAVCQKKKRQLLVKKVAGQSALNKEHLARGQIDFISMQSMSLGNLKWIMVYQDCFTKFYVLHLLTSKKAAELALQLLDIFLTFGAPVALQGHDGTEIITEVIQELKYLWPQLSLVPGKPRHPQSQELLEHPDSNIKDMLMEWMADNNSWDWTMGIRFVQFTKNSAYHSGINCAPYTALFGTDPRCGLTLTSLPSDIINCLKVKEDLASVLTAPAVSPVSVGDTAPDDHTGTAIGTEATTEPASESLPAEIHL</sequence>
<dbReference type="PROSITE" id="PS50994">
    <property type="entry name" value="INTEGRASE"/>
    <property type="match status" value="1"/>
</dbReference>
<reference evidence="3" key="1">
    <citation type="submission" date="2025-08" db="UniProtKB">
        <authorList>
            <consortium name="Ensembl"/>
        </authorList>
    </citation>
    <scope>IDENTIFICATION</scope>
</reference>
<protein>
    <recommendedName>
        <fullName evidence="2">Integrase catalytic domain-containing protein</fullName>
    </recommendedName>
</protein>
<dbReference type="Proteomes" id="UP000694424">
    <property type="component" value="Unplaced"/>
</dbReference>
<evidence type="ECO:0000256" key="1">
    <source>
        <dbReference type="SAM" id="MobiDB-lite"/>
    </source>
</evidence>
<dbReference type="Gene3D" id="3.30.420.10">
    <property type="entry name" value="Ribonuclease H-like superfamily/Ribonuclease H"/>
    <property type="match status" value="1"/>
</dbReference>
<feature type="domain" description="Integrase catalytic" evidence="2">
    <location>
        <begin position="141"/>
        <end position="301"/>
    </location>
</feature>
<feature type="compositionally biased region" description="Low complexity" evidence="1">
    <location>
        <begin position="349"/>
        <end position="359"/>
    </location>
</feature>
<dbReference type="AlphaFoldDB" id="A0A8B9PKE5"/>
<dbReference type="SUPFAM" id="SSF53098">
    <property type="entry name" value="Ribonuclease H-like"/>
    <property type="match status" value="1"/>
</dbReference>
<proteinExistence type="predicted"/>
<feature type="region of interest" description="Disordered" evidence="1">
    <location>
        <begin position="337"/>
        <end position="371"/>
    </location>
</feature>
<dbReference type="GO" id="GO:0003676">
    <property type="term" value="F:nucleic acid binding"/>
    <property type="evidence" value="ECO:0007669"/>
    <property type="project" value="InterPro"/>
</dbReference>
<dbReference type="InterPro" id="IPR001584">
    <property type="entry name" value="Integrase_cat-core"/>
</dbReference>
<dbReference type="InterPro" id="IPR050951">
    <property type="entry name" value="Retrovirus_Pol_polyprotein"/>
</dbReference>
<dbReference type="InterPro" id="IPR012337">
    <property type="entry name" value="RNaseH-like_sf"/>
</dbReference>
<accession>A0A8B9PKE5</accession>
<dbReference type="PANTHER" id="PTHR37984:SF5">
    <property type="entry name" value="PROTEIN NYNRIN-LIKE"/>
    <property type="match status" value="1"/>
</dbReference>